<reference evidence="2" key="2">
    <citation type="submission" date="2024-04" db="EMBL/GenBank/DDBJ databases">
        <authorList>
            <person name="Chen Y."/>
            <person name="Shah S."/>
            <person name="Dougan E. K."/>
            <person name="Thang M."/>
            <person name="Chan C."/>
        </authorList>
    </citation>
    <scope>NUCLEOTIDE SEQUENCE [LARGE SCALE GENOMIC DNA]</scope>
</reference>
<evidence type="ECO:0000313" key="3">
    <source>
        <dbReference type="Proteomes" id="UP001152797"/>
    </source>
</evidence>
<dbReference type="AlphaFoldDB" id="A0A9P1DA68"/>
<proteinExistence type="predicted"/>
<evidence type="ECO:0000313" key="2">
    <source>
        <dbReference type="EMBL" id="CAL1158733.1"/>
    </source>
</evidence>
<name>A0A9P1DA68_9DINO</name>
<dbReference type="EMBL" id="CAMXCT010003611">
    <property type="protein sequence ID" value="CAI4005358.1"/>
    <property type="molecule type" value="Genomic_DNA"/>
</dbReference>
<dbReference type="EMBL" id="CAMXCT030003611">
    <property type="protein sequence ID" value="CAL4792670.1"/>
    <property type="molecule type" value="Genomic_DNA"/>
</dbReference>
<dbReference type="EMBL" id="CAMXCT020003611">
    <property type="protein sequence ID" value="CAL1158733.1"/>
    <property type="molecule type" value="Genomic_DNA"/>
</dbReference>
<reference evidence="1" key="1">
    <citation type="submission" date="2022-10" db="EMBL/GenBank/DDBJ databases">
        <authorList>
            <person name="Chen Y."/>
            <person name="Dougan E. K."/>
            <person name="Chan C."/>
            <person name="Rhodes N."/>
            <person name="Thang M."/>
        </authorList>
    </citation>
    <scope>NUCLEOTIDE SEQUENCE</scope>
</reference>
<gene>
    <name evidence="1" type="ORF">C1SCF055_LOCUS31089</name>
</gene>
<accession>A0A9P1DA68</accession>
<sequence length="113" mass="12659">MTLYVSSRKSPWGTPFTASAEDCEPVEPVLQDISRRGPGNTENVQIDVQKWNEITATEGVQRKDSQVGSEGKMMEDCAGLRAFMMPWRHDEVALRGFTVQSFGFVHFGCWDSA</sequence>
<organism evidence="1">
    <name type="scientific">Cladocopium goreaui</name>
    <dbReference type="NCBI Taxonomy" id="2562237"/>
    <lineage>
        <taxon>Eukaryota</taxon>
        <taxon>Sar</taxon>
        <taxon>Alveolata</taxon>
        <taxon>Dinophyceae</taxon>
        <taxon>Suessiales</taxon>
        <taxon>Symbiodiniaceae</taxon>
        <taxon>Cladocopium</taxon>
    </lineage>
</organism>
<keyword evidence="3" id="KW-1185">Reference proteome</keyword>
<protein>
    <submittedName>
        <fullName evidence="1">Uncharacterized protein</fullName>
    </submittedName>
</protein>
<comment type="caution">
    <text evidence="1">The sequence shown here is derived from an EMBL/GenBank/DDBJ whole genome shotgun (WGS) entry which is preliminary data.</text>
</comment>
<dbReference type="Proteomes" id="UP001152797">
    <property type="component" value="Unassembled WGS sequence"/>
</dbReference>
<evidence type="ECO:0000313" key="1">
    <source>
        <dbReference type="EMBL" id="CAI4005358.1"/>
    </source>
</evidence>